<protein>
    <submittedName>
        <fullName evidence="6">NAP1-related protein 2</fullName>
    </submittedName>
</protein>
<comment type="similarity">
    <text evidence="1 3">Belongs to the nucleosome assembly protein (NAP) family.</text>
</comment>
<dbReference type="PANTHER" id="PTHR11875">
    <property type="entry name" value="TESTIS-SPECIFIC Y-ENCODED PROTEIN"/>
    <property type="match status" value="1"/>
</dbReference>
<dbReference type="Proteomes" id="UP001190926">
    <property type="component" value="Unassembled WGS sequence"/>
</dbReference>
<dbReference type="Gene3D" id="1.20.5.1500">
    <property type="match status" value="1"/>
</dbReference>
<feature type="coiled-coil region" evidence="4">
    <location>
        <begin position="23"/>
        <end position="54"/>
    </location>
</feature>
<dbReference type="GO" id="GO:0006334">
    <property type="term" value="P:nucleosome assembly"/>
    <property type="evidence" value="ECO:0007669"/>
    <property type="project" value="InterPro"/>
</dbReference>
<evidence type="ECO:0000313" key="7">
    <source>
        <dbReference type="Proteomes" id="UP001190926"/>
    </source>
</evidence>
<evidence type="ECO:0000256" key="3">
    <source>
        <dbReference type="RuleBase" id="RU003876"/>
    </source>
</evidence>
<dbReference type="GO" id="GO:0042393">
    <property type="term" value="F:histone binding"/>
    <property type="evidence" value="ECO:0007669"/>
    <property type="project" value="UniProtKB-ARBA"/>
</dbReference>
<evidence type="ECO:0000256" key="1">
    <source>
        <dbReference type="ARBA" id="ARBA00009947"/>
    </source>
</evidence>
<reference evidence="6 7" key="1">
    <citation type="journal article" date="2021" name="Nat. Commun.">
        <title>Incipient diploidization of the medicinal plant Perilla within 10,000 years.</title>
        <authorList>
            <person name="Zhang Y."/>
            <person name="Shen Q."/>
            <person name="Leng L."/>
            <person name="Zhang D."/>
            <person name="Chen S."/>
            <person name="Shi Y."/>
            <person name="Ning Z."/>
            <person name="Chen S."/>
        </authorList>
    </citation>
    <scope>NUCLEOTIDE SEQUENCE [LARGE SCALE GENOMIC DNA]</scope>
    <source>
        <strain evidence="7">cv. PC099</strain>
    </source>
</reference>
<dbReference type="GO" id="GO:0005634">
    <property type="term" value="C:nucleus"/>
    <property type="evidence" value="ECO:0007669"/>
    <property type="project" value="InterPro"/>
</dbReference>
<comment type="caution">
    <text evidence="6">The sequence shown here is derived from an EMBL/GenBank/DDBJ whole genome shotgun (WGS) entry which is preliminary data.</text>
</comment>
<dbReference type="SUPFAM" id="SSF143113">
    <property type="entry name" value="NAP-like"/>
    <property type="match status" value="1"/>
</dbReference>
<sequence>MVAKKPRAAAAEEADPIDHDDALLIAIEKLQKIQDELQKVNEDANEEILEIEQNYMEKRKPLYKRRNEIISEIPEFWLSTFLNHPMLENLLTEEDQKIFVYLDSINVEDFADPRKGYCITFKFKANPFFKNKKLIKTIKLDDRTVKSSGTTIHWKAGKGPAGLVSKKGSKRPLPSDSFFTWFSSPDKVEHDHLVAEIIKEEIWPNPIDHLNNLDDEDDYDYEDEDEDEDEDEGDDDGDGDGF</sequence>
<dbReference type="InterPro" id="IPR002164">
    <property type="entry name" value="NAP_family"/>
</dbReference>
<dbReference type="Pfam" id="PF00956">
    <property type="entry name" value="NAP"/>
    <property type="match status" value="2"/>
</dbReference>
<keyword evidence="4" id="KW-0175">Coiled coil</keyword>
<organism evidence="6 7">
    <name type="scientific">Perilla frutescens var. hirtella</name>
    <name type="common">Perilla citriodora</name>
    <name type="synonym">Perilla setoyensis</name>
    <dbReference type="NCBI Taxonomy" id="608512"/>
    <lineage>
        <taxon>Eukaryota</taxon>
        <taxon>Viridiplantae</taxon>
        <taxon>Streptophyta</taxon>
        <taxon>Embryophyta</taxon>
        <taxon>Tracheophyta</taxon>
        <taxon>Spermatophyta</taxon>
        <taxon>Magnoliopsida</taxon>
        <taxon>eudicotyledons</taxon>
        <taxon>Gunneridae</taxon>
        <taxon>Pentapetalae</taxon>
        <taxon>asterids</taxon>
        <taxon>lamiids</taxon>
        <taxon>Lamiales</taxon>
        <taxon>Lamiaceae</taxon>
        <taxon>Nepetoideae</taxon>
        <taxon>Elsholtzieae</taxon>
        <taxon>Perilla</taxon>
    </lineage>
</organism>
<dbReference type="InterPro" id="IPR037231">
    <property type="entry name" value="NAP-like_sf"/>
</dbReference>
<dbReference type="Gene3D" id="3.30.1120.90">
    <property type="entry name" value="Nucleosome assembly protein"/>
    <property type="match status" value="1"/>
</dbReference>
<evidence type="ECO:0000256" key="5">
    <source>
        <dbReference type="SAM" id="MobiDB-lite"/>
    </source>
</evidence>
<dbReference type="GO" id="GO:0000724">
    <property type="term" value="P:double-strand break repair via homologous recombination"/>
    <property type="evidence" value="ECO:0007669"/>
    <property type="project" value="UniProtKB-ARBA"/>
</dbReference>
<feature type="region of interest" description="Disordered" evidence="5">
    <location>
        <begin position="207"/>
        <end position="242"/>
    </location>
</feature>
<accession>A0AAD4JBF6</accession>
<gene>
    <name evidence="6" type="ORF">C2S53_000268</name>
</gene>
<evidence type="ECO:0000256" key="4">
    <source>
        <dbReference type="SAM" id="Coils"/>
    </source>
</evidence>
<keyword evidence="7" id="KW-1185">Reference proteome</keyword>
<name>A0AAD4JBF6_PERFH</name>
<proteinExistence type="inferred from homology"/>
<keyword evidence="2" id="KW-0143">Chaperone</keyword>
<feature type="compositionally biased region" description="Acidic residues" evidence="5">
    <location>
        <begin position="213"/>
        <end position="242"/>
    </location>
</feature>
<dbReference type="AlphaFoldDB" id="A0AAD4JBF6"/>
<evidence type="ECO:0000256" key="2">
    <source>
        <dbReference type="ARBA" id="ARBA00023186"/>
    </source>
</evidence>
<dbReference type="EMBL" id="SDAM02000099">
    <property type="protein sequence ID" value="KAH6830299.1"/>
    <property type="molecule type" value="Genomic_DNA"/>
</dbReference>
<evidence type="ECO:0000313" key="6">
    <source>
        <dbReference type="EMBL" id="KAH6830299.1"/>
    </source>
</evidence>